<reference evidence="1 2" key="1">
    <citation type="submission" date="2014-11" db="EMBL/GenBank/DDBJ databases">
        <authorList>
            <person name="Zhu J."/>
            <person name="Qi W."/>
            <person name="Song R."/>
        </authorList>
    </citation>
    <scope>NUCLEOTIDE SEQUENCE [LARGE SCALE GENOMIC DNA]</scope>
</reference>
<dbReference type="Proteomes" id="UP000041254">
    <property type="component" value="Unassembled WGS sequence"/>
</dbReference>
<sequence length="93" mass="10321">MPQPPSEMHHYRVSVDVLCGGSIRHTQHKQIVPLPIMKTVSQPATPSPCDTTHDDKPVYPRLPDGLRFATPPKASSLLQRRFGTATDLRVDVP</sequence>
<dbReference type="EMBL" id="CDMY01000164">
    <property type="protein sequence ID" value="CEL93391.1"/>
    <property type="molecule type" value="Genomic_DNA"/>
</dbReference>
<dbReference type="AlphaFoldDB" id="A0A0G4EDF9"/>
<protein>
    <submittedName>
        <fullName evidence="1">Uncharacterized protein</fullName>
    </submittedName>
</protein>
<name>A0A0G4EDF9_VITBC</name>
<dbReference type="InParanoid" id="A0A0G4EDF9"/>
<organism evidence="1 2">
    <name type="scientific">Vitrella brassicaformis (strain CCMP3155)</name>
    <dbReference type="NCBI Taxonomy" id="1169540"/>
    <lineage>
        <taxon>Eukaryota</taxon>
        <taxon>Sar</taxon>
        <taxon>Alveolata</taxon>
        <taxon>Colpodellida</taxon>
        <taxon>Vitrellaceae</taxon>
        <taxon>Vitrella</taxon>
    </lineage>
</organism>
<keyword evidence="2" id="KW-1185">Reference proteome</keyword>
<evidence type="ECO:0000313" key="2">
    <source>
        <dbReference type="Proteomes" id="UP000041254"/>
    </source>
</evidence>
<dbReference type="VEuPathDB" id="CryptoDB:Vbra_3652"/>
<evidence type="ECO:0000313" key="1">
    <source>
        <dbReference type="EMBL" id="CEL93391.1"/>
    </source>
</evidence>
<proteinExistence type="predicted"/>
<accession>A0A0G4EDF9</accession>
<gene>
    <name evidence="1" type="ORF">Vbra_3652</name>
</gene>